<evidence type="ECO:0000313" key="2">
    <source>
        <dbReference type="EMBL" id="CAG8681219.1"/>
    </source>
</evidence>
<evidence type="ECO:0000256" key="1">
    <source>
        <dbReference type="SAM" id="MobiDB-lite"/>
    </source>
</evidence>
<feature type="region of interest" description="Disordered" evidence="1">
    <location>
        <begin position="1"/>
        <end position="83"/>
    </location>
</feature>
<accession>A0A9N9EN08</accession>
<sequence length="112" mass="12166">KSNEKKTGTSKSLGSPGDKIKRKDTTLSRESKPPRNNSSSSDQNVKVGNKESSNINNKSDDKDIVNFVSPTPLTSSNESVSIPPINKKHVLSTAFIKFSLAEISPSTTEFKQ</sequence>
<feature type="compositionally biased region" description="Basic and acidic residues" evidence="1">
    <location>
        <begin position="18"/>
        <end position="33"/>
    </location>
</feature>
<feature type="non-terminal residue" evidence="2">
    <location>
        <position position="1"/>
    </location>
</feature>
<dbReference type="Proteomes" id="UP000789342">
    <property type="component" value="Unassembled WGS sequence"/>
</dbReference>
<comment type="caution">
    <text evidence="2">The sequence shown here is derived from an EMBL/GenBank/DDBJ whole genome shotgun (WGS) entry which is preliminary data.</text>
</comment>
<dbReference type="AlphaFoldDB" id="A0A9N9EN08"/>
<gene>
    <name evidence="2" type="ORF">AMORRO_LOCUS11255</name>
</gene>
<organism evidence="2 3">
    <name type="scientific">Acaulospora morrowiae</name>
    <dbReference type="NCBI Taxonomy" id="94023"/>
    <lineage>
        <taxon>Eukaryota</taxon>
        <taxon>Fungi</taxon>
        <taxon>Fungi incertae sedis</taxon>
        <taxon>Mucoromycota</taxon>
        <taxon>Glomeromycotina</taxon>
        <taxon>Glomeromycetes</taxon>
        <taxon>Diversisporales</taxon>
        <taxon>Acaulosporaceae</taxon>
        <taxon>Acaulospora</taxon>
    </lineage>
</organism>
<feature type="compositionally biased region" description="Polar residues" evidence="1">
    <location>
        <begin position="68"/>
        <end position="80"/>
    </location>
</feature>
<name>A0A9N9EN08_9GLOM</name>
<reference evidence="2" key="1">
    <citation type="submission" date="2021-06" db="EMBL/GenBank/DDBJ databases">
        <authorList>
            <person name="Kallberg Y."/>
            <person name="Tangrot J."/>
            <person name="Rosling A."/>
        </authorList>
    </citation>
    <scope>NUCLEOTIDE SEQUENCE</scope>
    <source>
        <strain evidence="2">CL551</strain>
    </source>
</reference>
<dbReference type="EMBL" id="CAJVPV010013904">
    <property type="protein sequence ID" value="CAG8681219.1"/>
    <property type="molecule type" value="Genomic_DNA"/>
</dbReference>
<proteinExistence type="predicted"/>
<evidence type="ECO:0000313" key="3">
    <source>
        <dbReference type="Proteomes" id="UP000789342"/>
    </source>
</evidence>
<keyword evidence="3" id="KW-1185">Reference proteome</keyword>
<protein>
    <submittedName>
        <fullName evidence="2">5107_t:CDS:1</fullName>
    </submittedName>
</protein>
<feature type="compositionally biased region" description="Polar residues" evidence="1">
    <location>
        <begin position="34"/>
        <end position="57"/>
    </location>
</feature>